<dbReference type="EMBL" id="JARKIB010000400">
    <property type="protein sequence ID" value="KAJ7711280.1"/>
    <property type="molecule type" value="Genomic_DNA"/>
</dbReference>
<keyword evidence="1" id="KW-0812">Transmembrane</keyword>
<dbReference type="AlphaFoldDB" id="A0AAD7MDI7"/>
<protein>
    <submittedName>
        <fullName evidence="2">Uncharacterized protein</fullName>
    </submittedName>
</protein>
<dbReference type="Proteomes" id="UP001215598">
    <property type="component" value="Unassembled WGS sequence"/>
</dbReference>
<feature type="transmembrane region" description="Helical" evidence="1">
    <location>
        <begin position="60"/>
        <end position="80"/>
    </location>
</feature>
<proteinExistence type="predicted"/>
<evidence type="ECO:0000256" key="1">
    <source>
        <dbReference type="SAM" id="Phobius"/>
    </source>
</evidence>
<feature type="transmembrane region" description="Helical" evidence="1">
    <location>
        <begin position="26"/>
        <end position="48"/>
    </location>
</feature>
<keyword evidence="1" id="KW-0472">Membrane</keyword>
<sequence>MSAPPSIPSALVVPIIEGYVEAIRPAFPVIMILTVFAAMLVPLLIMLFALSTPETRRGPIFILNTLAICLGILLGVMGDWRYKKR</sequence>
<comment type="caution">
    <text evidence="2">The sequence shown here is derived from an EMBL/GenBank/DDBJ whole genome shotgun (WGS) entry which is preliminary data.</text>
</comment>
<organism evidence="2 3">
    <name type="scientific">Mycena metata</name>
    <dbReference type="NCBI Taxonomy" id="1033252"/>
    <lineage>
        <taxon>Eukaryota</taxon>
        <taxon>Fungi</taxon>
        <taxon>Dikarya</taxon>
        <taxon>Basidiomycota</taxon>
        <taxon>Agaricomycotina</taxon>
        <taxon>Agaricomycetes</taxon>
        <taxon>Agaricomycetidae</taxon>
        <taxon>Agaricales</taxon>
        <taxon>Marasmiineae</taxon>
        <taxon>Mycenaceae</taxon>
        <taxon>Mycena</taxon>
    </lineage>
</organism>
<accession>A0AAD7MDI7</accession>
<gene>
    <name evidence="2" type="ORF">B0H16DRAFT_1745308</name>
</gene>
<name>A0AAD7MDI7_9AGAR</name>
<evidence type="ECO:0000313" key="2">
    <source>
        <dbReference type="EMBL" id="KAJ7711280.1"/>
    </source>
</evidence>
<reference evidence="2" key="1">
    <citation type="submission" date="2023-03" db="EMBL/GenBank/DDBJ databases">
        <title>Massive genome expansion in bonnet fungi (Mycena s.s.) driven by repeated elements and novel gene families across ecological guilds.</title>
        <authorList>
            <consortium name="Lawrence Berkeley National Laboratory"/>
            <person name="Harder C.B."/>
            <person name="Miyauchi S."/>
            <person name="Viragh M."/>
            <person name="Kuo A."/>
            <person name="Thoen E."/>
            <person name="Andreopoulos B."/>
            <person name="Lu D."/>
            <person name="Skrede I."/>
            <person name="Drula E."/>
            <person name="Henrissat B."/>
            <person name="Morin E."/>
            <person name="Kohler A."/>
            <person name="Barry K."/>
            <person name="LaButti K."/>
            <person name="Morin E."/>
            <person name="Salamov A."/>
            <person name="Lipzen A."/>
            <person name="Mereny Z."/>
            <person name="Hegedus B."/>
            <person name="Baldrian P."/>
            <person name="Stursova M."/>
            <person name="Weitz H."/>
            <person name="Taylor A."/>
            <person name="Grigoriev I.V."/>
            <person name="Nagy L.G."/>
            <person name="Martin F."/>
            <person name="Kauserud H."/>
        </authorList>
    </citation>
    <scope>NUCLEOTIDE SEQUENCE</scope>
    <source>
        <strain evidence="2">CBHHK182m</strain>
    </source>
</reference>
<evidence type="ECO:0000313" key="3">
    <source>
        <dbReference type="Proteomes" id="UP001215598"/>
    </source>
</evidence>
<keyword evidence="1" id="KW-1133">Transmembrane helix</keyword>
<keyword evidence="3" id="KW-1185">Reference proteome</keyword>